<dbReference type="PANTHER" id="PTHR43756:SF5">
    <property type="entry name" value="CHOLINE MONOOXYGENASE, CHLOROPLASTIC"/>
    <property type="match status" value="1"/>
</dbReference>
<comment type="caution">
    <text evidence="8">The sequence shown here is derived from an EMBL/GenBank/DDBJ whole genome shotgun (WGS) entry which is preliminary data.</text>
</comment>
<evidence type="ECO:0000256" key="2">
    <source>
        <dbReference type="ARBA" id="ARBA00022714"/>
    </source>
</evidence>
<evidence type="ECO:0000313" key="9">
    <source>
        <dbReference type="Proteomes" id="UP000325723"/>
    </source>
</evidence>
<evidence type="ECO:0000313" key="8">
    <source>
        <dbReference type="EMBL" id="VVO58770.1"/>
    </source>
</evidence>
<dbReference type="Pfam" id="PF00848">
    <property type="entry name" value="Ring_hydroxyl_A"/>
    <property type="match status" value="1"/>
</dbReference>
<evidence type="ECO:0000256" key="1">
    <source>
        <dbReference type="ARBA" id="ARBA00001962"/>
    </source>
</evidence>
<dbReference type="Proteomes" id="UP000325723">
    <property type="component" value="Unassembled WGS sequence"/>
</dbReference>
<dbReference type="EMBL" id="CABVIE010000002">
    <property type="protein sequence ID" value="VVO58770.1"/>
    <property type="molecule type" value="Genomic_DNA"/>
</dbReference>
<dbReference type="Pfam" id="PF00355">
    <property type="entry name" value="Rieske"/>
    <property type="match status" value="1"/>
</dbReference>
<dbReference type="InterPro" id="IPR015879">
    <property type="entry name" value="Ring_hydroxy_dOase_asu_C_dom"/>
</dbReference>
<sequence>MSLETPERIQAMWEAAATNMREKRFPENFPSFPDIPAARYSSEEFYELEKKHLWSKTWLFVGLASEFETPGTYRTYSINDAPVVVVRGRDNVLRAFHNTCQHRGSMLMKEPAGKEANLRCAYHCWTYDLDGKLIFVPDEHYFAGMNKCDRGLKDVKLEQLGSLIFVNLDNSAKPLLEYLTDIPSLWADVPLDELTLFKRFTLDVDCNWKSAQDNFAENYHAKYVHSETIDKVIDSKTSAMQMIRGGHSAMVIKARGSLTSGMGAAFFKSPTDSEEQKAAKLAEISRTGQRNYNIFPNGTFPVAEGLFPIVMVWPVNPGRTRVEVSFVRTSGSATNDQLDKDTLTFFDSFINEDLVALSGMHQALAHGGIDSIPLSWAEQLIYNHQQQIDLTIGRENIPEKFAVVQVDLPYAQA</sequence>
<gene>
    <name evidence="8" type="primary">absAa</name>
    <name evidence="8" type="ORF">PS900_00686</name>
</gene>
<name>A0A8H2NMR1_PSEFL</name>
<dbReference type="InterPro" id="IPR036922">
    <property type="entry name" value="Rieske_2Fe-2S_sf"/>
</dbReference>
<evidence type="ECO:0000259" key="7">
    <source>
        <dbReference type="PROSITE" id="PS51296"/>
    </source>
</evidence>
<dbReference type="CDD" id="cd03469">
    <property type="entry name" value="Rieske_RO_Alpha_N"/>
    <property type="match status" value="1"/>
</dbReference>
<dbReference type="EC" id="1.14.12.14" evidence="8"/>
<dbReference type="GO" id="GO:0018627">
    <property type="term" value="F:2-aminobenzenesulfonate 2,3-dioxygenase activity"/>
    <property type="evidence" value="ECO:0007669"/>
    <property type="project" value="UniProtKB-EC"/>
</dbReference>
<reference evidence="8 9" key="1">
    <citation type="submission" date="2019-09" db="EMBL/GenBank/DDBJ databases">
        <authorList>
            <person name="Chandra G."/>
            <person name="Truman W A."/>
        </authorList>
    </citation>
    <scope>NUCLEOTIDE SEQUENCE [LARGE SCALE GENOMIC DNA]</scope>
    <source>
        <strain evidence="8">PS900</strain>
    </source>
</reference>
<organism evidence="8 9">
    <name type="scientific">Pseudomonas fluorescens</name>
    <dbReference type="NCBI Taxonomy" id="294"/>
    <lineage>
        <taxon>Bacteria</taxon>
        <taxon>Pseudomonadati</taxon>
        <taxon>Pseudomonadota</taxon>
        <taxon>Gammaproteobacteria</taxon>
        <taxon>Pseudomonadales</taxon>
        <taxon>Pseudomonadaceae</taxon>
        <taxon>Pseudomonas</taxon>
    </lineage>
</organism>
<protein>
    <submittedName>
        <fullName evidence="8">2-aminobenzenesulfonate 2,3-dioxygenase subunit alpha</fullName>
        <ecNumber evidence="8">1.14.12.14</ecNumber>
    </submittedName>
</protein>
<proteinExistence type="predicted"/>
<dbReference type="PRINTS" id="PR00090">
    <property type="entry name" value="RNGDIOXGNASE"/>
</dbReference>
<dbReference type="InterPro" id="IPR001663">
    <property type="entry name" value="Rng_hydr_dOase-A"/>
</dbReference>
<keyword evidence="2" id="KW-0001">2Fe-2S</keyword>
<keyword evidence="4 8" id="KW-0560">Oxidoreductase</keyword>
<dbReference type="GO" id="GO:0051537">
    <property type="term" value="F:2 iron, 2 sulfur cluster binding"/>
    <property type="evidence" value="ECO:0007669"/>
    <property type="project" value="UniProtKB-KW"/>
</dbReference>
<accession>A0A8H2NMR1</accession>
<dbReference type="Gene3D" id="2.102.10.10">
    <property type="entry name" value="Rieske [2Fe-2S] iron-sulphur domain"/>
    <property type="match status" value="1"/>
</dbReference>
<dbReference type="InterPro" id="IPR017941">
    <property type="entry name" value="Rieske_2Fe-2S"/>
</dbReference>
<dbReference type="CDD" id="cd00680">
    <property type="entry name" value="RHO_alpha_C"/>
    <property type="match status" value="1"/>
</dbReference>
<dbReference type="PROSITE" id="PS51296">
    <property type="entry name" value="RIESKE"/>
    <property type="match status" value="1"/>
</dbReference>
<dbReference type="SUPFAM" id="SSF50022">
    <property type="entry name" value="ISP domain"/>
    <property type="match status" value="1"/>
</dbReference>
<evidence type="ECO:0000256" key="5">
    <source>
        <dbReference type="ARBA" id="ARBA00023004"/>
    </source>
</evidence>
<dbReference type="Gene3D" id="3.90.380.10">
    <property type="entry name" value="Naphthalene 1,2-dioxygenase Alpha Subunit, Chain A, domain 1"/>
    <property type="match status" value="1"/>
</dbReference>
<keyword evidence="5" id="KW-0408">Iron</keyword>
<feature type="domain" description="Rieske" evidence="7">
    <location>
        <begin position="58"/>
        <end position="166"/>
    </location>
</feature>
<dbReference type="PANTHER" id="PTHR43756">
    <property type="entry name" value="CHOLINE MONOOXYGENASE, CHLOROPLASTIC"/>
    <property type="match status" value="1"/>
</dbReference>
<dbReference type="AlphaFoldDB" id="A0A8H2NMR1"/>
<evidence type="ECO:0000256" key="6">
    <source>
        <dbReference type="ARBA" id="ARBA00023014"/>
    </source>
</evidence>
<keyword evidence="6" id="KW-0411">Iron-sulfur</keyword>
<dbReference type="SUPFAM" id="SSF55961">
    <property type="entry name" value="Bet v1-like"/>
    <property type="match status" value="1"/>
</dbReference>
<keyword evidence="8" id="KW-0223">Dioxygenase</keyword>
<dbReference type="RefSeq" id="WP_150756981.1">
    <property type="nucleotide sequence ID" value="NZ_CABVIE010000002.1"/>
</dbReference>
<evidence type="ECO:0000256" key="4">
    <source>
        <dbReference type="ARBA" id="ARBA00023002"/>
    </source>
</evidence>
<evidence type="ECO:0000256" key="3">
    <source>
        <dbReference type="ARBA" id="ARBA00022723"/>
    </source>
</evidence>
<dbReference type="GO" id="GO:0005506">
    <property type="term" value="F:iron ion binding"/>
    <property type="evidence" value="ECO:0007669"/>
    <property type="project" value="InterPro"/>
</dbReference>
<comment type="cofactor">
    <cofactor evidence="1">
        <name>Fe cation</name>
        <dbReference type="ChEBI" id="CHEBI:24875"/>
    </cofactor>
</comment>
<keyword evidence="3" id="KW-0479">Metal-binding</keyword>